<evidence type="ECO:0000259" key="7">
    <source>
        <dbReference type="SMART" id="SM00066"/>
    </source>
</evidence>
<gene>
    <name evidence="8" type="ORF">BZG36_03452</name>
</gene>
<sequence length="755" mass="87703">MGGNDWNGVKQEEDTDEVALRGKRPQPCENCKRGRRKCVMPEDTKQGEGVKCQRCERHGLECVIPNPILTRMDDDDIRQLIHDEFEKLHTAMSSLEDDIASLSSASPPAHLSPPPSHLSYRPSPTTHLSSSQPSPDMENDQQEEKRQQLVLAKKLKSGFNNEPPRSMVIQTPDGRLLQWNISPTREGLSILTNLQSLEELSRFTCYGWQAYMDPQVLQSHFSYLPPPPKAPSRPTRKVLRLNEGKNIFTEQDFQEYMRTLDKLKHRTIIDHTHVEKLEPRRWIPSLLKLYFSVTTAPHIHEPTFWKRYRRMADPMQSGLVTALCALSVLYRWYSPSTFGDRKFSPKEARQLYEYYASCARGSAAEAFDEVSLDTLKVHSLLVRECRAMQRLNDAVMHTKHALRISYALQSQYMDVIESNCGGSTSSVEIEAQEWLRTIWSLYAFCIQQTAHNMDQIFSRNELAARIQELPCIDHLPEESERTRGHIKIYINIIRLLKRWLIPDDPFTQELLAYIIDVPEYASIDLCLKIERDLLDWYHDIPSDIKFLHSPFEFFTVDDLLQKAVTIGEAEPLLEFWVLWMSIHFRFLPSRIEGLESPISAQDRFLHNALETCIIASKNAFTCTMYILEQLKDDASIYSLRLVCDLNWVVANIEGMDSERVRSAKRNLLTTVYIIYKYFRRLNVNSSPFNLEVPQFDAENAEVFLKLFASNPQLVNYIQQDRGFSWAEREQKRFFALLQDQNIQNLLQKFAQDLRL</sequence>
<dbReference type="InterPro" id="IPR050815">
    <property type="entry name" value="TF_fung"/>
</dbReference>
<dbReference type="PANTHER" id="PTHR47338">
    <property type="entry name" value="ZN(II)2CYS6 TRANSCRIPTION FACTOR (EUROFUNG)-RELATED"/>
    <property type="match status" value="1"/>
</dbReference>
<evidence type="ECO:0000256" key="1">
    <source>
        <dbReference type="ARBA" id="ARBA00004123"/>
    </source>
</evidence>
<dbReference type="Gene3D" id="4.10.240.10">
    <property type="entry name" value="Zn(2)-C6 fungal-type DNA-binding domain"/>
    <property type="match status" value="1"/>
</dbReference>
<accession>A0A261XYC9</accession>
<dbReference type="CDD" id="cd12148">
    <property type="entry name" value="fungal_TF_MHR"/>
    <property type="match status" value="1"/>
</dbReference>
<evidence type="ECO:0000256" key="2">
    <source>
        <dbReference type="ARBA" id="ARBA00022723"/>
    </source>
</evidence>
<dbReference type="AlphaFoldDB" id="A0A261XYC9"/>
<dbReference type="GO" id="GO:0000981">
    <property type="term" value="F:DNA-binding transcription factor activity, RNA polymerase II-specific"/>
    <property type="evidence" value="ECO:0007669"/>
    <property type="project" value="InterPro"/>
</dbReference>
<feature type="region of interest" description="Disordered" evidence="6">
    <location>
        <begin position="1"/>
        <end position="26"/>
    </location>
</feature>
<keyword evidence="3" id="KW-0805">Transcription regulation</keyword>
<evidence type="ECO:0000256" key="5">
    <source>
        <dbReference type="ARBA" id="ARBA00023242"/>
    </source>
</evidence>
<dbReference type="GO" id="GO:0005634">
    <property type="term" value="C:nucleus"/>
    <property type="evidence" value="ECO:0007669"/>
    <property type="project" value="UniProtKB-SubCell"/>
</dbReference>
<dbReference type="OrthoDB" id="2369992at2759"/>
<comment type="caution">
    <text evidence="8">The sequence shown here is derived from an EMBL/GenBank/DDBJ whole genome shotgun (WGS) entry which is preliminary data.</text>
</comment>
<keyword evidence="5" id="KW-0539">Nucleus</keyword>
<evidence type="ECO:0000256" key="6">
    <source>
        <dbReference type="SAM" id="MobiDB-lite"/>
    </source>
</evidence>
<dbReference type="InterPro" id="IPR001138">
    <property type="entry name" value="Zn2Cys6_DnaBD"/>
</dbReference>
<evidence type="ECO:0000313" key="9">
    <source>
        <dbReference type="Proteomes" id="UP000242875"/>
    </source>
</evidence>
<dbReference type="PANTHER" id="PTHR47338:SF27">
    <property type="entry name" value="ZN(II)2CYS6 TRANSCRIPTION FACTOR (EUROFUNG)"/>
    <property type="match status" value="1"/>
</dbReference>
<keyword evidence="4" id="KW-0804">Transcription</keyword>
<dbReference type="InterPro" id="IPR036864">
    <property type="entry name" value="Zn2-C6_fun-type_DNA-bd_sf"/>
</dbReference>
<protein>
    <recommendedName>
        <fullName evidence="7">Zn(2)-C6 fungal-type domain-containing protein</fullName>
    </recommendedName>
</protein>
<dbReference type="SUPFAM" id="SSF57701">
    <property type="entry name" value="Zn2/Cys6 DNA-binding domain"/>
    <property type="match status" value="1"/>
</dbReference>
<dbReference type="Proteomes" id="UP000242875">
    <property type="component" value="Unassembled WGS sequence"/>
</dbReference>
<comment type="subcellular location">
    <subcellularLocation>
        <location evidence="1">Nucleus</location>
    </subcellularLocation>
</comment>
<keyword evidence="9" id="KW-1185">Reference proteome</keyword>
<evidence type="ECO:0000256" key="4">
    <source>
        <dbReference type="ARBA" id="ARBA00023163"/>
    </source>
</evidence>
<evidence type="ECO:0000256" key="3">
    <source>
        <dbReference type="ARBA" id="ARBA00023015"/>
    </source>
</evidence>
<dbReference type="EMBL" id="MVBO01000096">
    <property type="protein sequence ID" value="OZJ03244.1"/>
    <property type="molecule type" value="Genomic_DNA"/>
</dbReference>
<dbReference type="SMART" id="SM00066">
    <property type="entry name" value="GAL4"/>
    <property type="match status" value="1"/>
</dbReference>
<feature type="domain" description="Zn(2)-C6 fungal-type" evidence="7">
    <location>
        <begin position="22"/>
        <end position="73"/>
    </location>
</feature>
<name>A0A261XYC9_9FUNG</name>
<proteinExistence type="predicted"/>
<dbReference type="GO" id="GO:0008270">
    <property type="term" value="F:zinc ion binding"/>
    <property type="evidence" value="ECO:0007669"/>
    <property type="project" value="InterPro"/>
</dbReference>
<keyword evidence="2" id="KW-0479">Metal-binding</keyword>
<organism evidence="8 9">
    <name type="scientific">Bifiguratus adelaidae</name>
    <dbReference type="NCBI Taxonomy" id="1938954"/>
    <lineage>
        <taxon>Eukaryota</taxon>
        <taxon>Fungi</taxon>
        <taxon>Fungi incertae sedis</taxon>
        <taxon>Mucoromycota</taxon>
        <taxon>Mucoromycotina</taxon>
        <taxon>Endogonomycetes</taxon>
        <taxon>Endogonales</taxon>
        <taxon>Endogonales incertae sedis</taxon>
        <taxon>Bifiguratus</taxon>
    </lineage>
</organism>
<dbReference type="CDD" id="cd00067">
    <property type="entry name" value="GAL4"/>
    <property type="match status" value="1"/>
</dbReference>
<reference evidence="8 9" key="1">
    <citation type="journal article" date="2017" name="Mycologia">
        <title>Bifiguratus adelaidae, gen. et sp. nov., a new member of Mucoromycotina in endophytic and soil-dwelling habitats.</title>
        <authorList>
            <person name="Torres-Cruz T.J."/>
            <person name="Billingsley Tobias T.L."/>
            <person name="Almatruk M."/>
            <person name="Hesse C."/>
            <person name="Kuske C.R."/>
            <person name="Desiro A."/>
            <person name="Benucci G.M."/>
            <person name="Bonito G."/>
            <person name="Stajich J.E."/>
            <person name="Dunlap C."/>
            <person name="Arnold A.E."/>
            <person name="Porras-Alfaro A."/>
        </authorList>
    </citation>
    <scope>NUCLEOTIDE SEQUENCE [LARGE SCALE GENOMIC DNA]</scope>
    <source>
        <strain evidence="8 9">AZ0501</strain>
    </source>
</reference>
<feature type="compositionally biased region" description="Polar residues" evidence="6">
    <location>
        <begin position="125"/>
        <end position="134"/>
    </location>
</feature>
<evidence type="ECO:0000313" key="8">
    <source>
        <dbReference type="EMBL" id="OZJ03244.1"/>
    </source>
</evidence>
<dbReference type="Pfam" id="PF00172">
    <property type="entry name" value="Zn_clus"/>
    <property type="match status" value="1"/>
</dbReference>
<feature type="region of interest" description="Disordered" evidence="6">
    <location>
        <begin position="102"/>
        <end position="146"/>
    </location>
</feature>